<comment type="caution">
    <text evidence="2">The sequence shown here is derived from an EMBL/GenBank/DDBJ whole genome shotgun (WGS) entry which is preliminary data.</text>
</comment>
<evidence type="ECO:0000259" key="1">
    <source>
        <dbReference type="Pfam" id="PF09361"/>
    </source>
</evidence>
<evidence type="ECO:0000313" key="2">
    <source>
        <dbReference type="EMBL" id="PWQ95277.1"/>
    </source>
</evidence>
<dbReference type="InterPro" id="IPR018968">
    <property type="entry name" value="Phasin"/>
</dbReference>
<keyword evidence="3" id="KW-1185">Reference proteome</keyword>
<name>A0A317CA80_9GAMM</name>
<feature type="domain" description="Phasin" evidence="1">
    <location>
        <begin position="29"/>
        <end position="120"/>
    </location>
</feature>
<gene>
    <name evidence="2" type="ORF">DKT75_13110</name>
</gene>
<dbReference type="Pfam" id="PF09361">
    <property type="entry name" value="Phasin_2"/>
    <property type="match status" value="1"/>
</dbReference>
<reference evidence="2 3" key="1">
    <citation type="submission" date="2018-05" db="EMBL/GenBank/DDBJ databases">
        <title>Leucothrix arctica sp. nov., isolated from Arctic seawater.</title>
        <authorList>
            <person name="Choi A."/>
            <person name="Baek K."/>
        </authorList>
    </citation>
    <scope>NUCLEOTIDE SEQUENCE [LARGE SCALE GENOMIC DNA]</scope>
    <source>
        <strain evidence="2 3">IMCC9719</strain>
    </source>
</reference>
<dbReference type="Proteomes" id="UP000245506">
    <property type="component" value="Unassembled WGS sequence"/>
</dbReference>
<proteinExistence type="predicted"/>
<sequence length="131" mass="14356">MATVKTKTEAKVQEAVEKTQEFATKQITASEKATESMIEFNAAMFKNSEVVAKKVYDNYLSNVAASFEAMKSLNKASDAAEFYKVASKNSATASEKFMEQSKDLIELSGKMIKETTEIGQSAYAKSFASSM</sequence>
<dbReference type="EMBL" id="QGKL01000035">
    <property type="protein sequence ID" value="PWQ95277.1"/>
    <property type="molecule type" value="Genomic_DNA"/>
</dbReference>
<protein>
    <recommendedName>
        <fullName evidence="1">Phasin domain-containing protein</fullName>
    </recommendedName>
</protein>
<dbReference type="AlphaFoldDB" id="A0A317CA80"/>
<evidence type="ECO:0000313" key="3">
    <source>
        <dbReference type="Proteomes" id="UP000245506"/>
    </source>
</evidence>
<accession>A0A317CA80</accession>
<organism evidence="2 3">
    <name type="scientific">Leucothrix arctica</name>
    <dbReference type="NCBI Taxonomy" id="1481894"/>
    <lineage>
        <taxon>Bacteria</taxon>
        <taxon>Pseudomonadati</taxon>
        <taxon>Pseudomonadota</taxon>
        <taxon>Gammaproteobacteria</taxon>
        <taxon>Thiotrichales</taxon>
        <taxon>Thiotrichaceae</taxon>
        <taxon>Leucothrix</taxon>
    </lineage>
</organism>
<dbReference type="RefSeq" id="WP_109823889.1">
    <property type="nucleotide sequence ID" value="NZ_QGKL01000035.1"/>
</dbReference>